<gene>
    <name evidence="2" type="ORF">BpHYR1_017165</name>
</gene>
<comment type="caution">
    <text evidence="2">The sequence shown here is derived from an EMBL/GenBank/DDBJ whole genome shotgun (WGS) entry which is preliminary data.</text>
</comment>
<evidence type="ECO:0000313" key="2">
    <source>
        <dbReference type="EMBL" id="RNA31579.1"/>
    </source>
</evidence>
<sequence>MIRLVWENPNLIEVLIEDNEHRLSLLKVQFGLSWNGHPDLIEPPLKTAGGLKRQPNETQYSNAVPKDIEYDESEEEE</sequence>
<evidence type="ECO:0000256" key="1">
    <source>
        <dbReference type="SAM" id="MobiDB-lite"/>
    </source>
</evidence>
<name>A0A3M7S7C8_BRAPC</name>
<proteinExistence type="predicted"/>
<reference evidence="2 3" key="1">
    <citation type="journal article" date="2018" name="Sci. Rep.">
        <title>Genomic signatures of local adaptation to the degree of environmental predictability in rotifers.</title>
        <authorList>
            <person name="Franch-Gras L."/>
            <person name="Hahn C."/>
            <person name="Garcia-Roger E.M."/>
            <person name="Carmona M.J."/>
            <person name="Serra M."/>
            <person name="Gomez A."/>
        </authorList>
    </citation>
    <scope>NUCLEOTIDE SEQUENCE [LARGE SCALE GENOMIC DNA]</scope>
    <source>
        <strain evidence="2">HYR1</strain>
    </source>
</reference>
<accession>A0A3M7S7C8</accession>
<protein>
    <submittedName>
        <fullName evidence="2">Uncharacterized protein</fullName>
    </submittedName>
</protein>
<keyword evidence="3" id="KW-1185">Reference proteome</keyword>
<dbReference type="AlphaFoldDB" id="A0A3M7S7C8"/>
<organism evidence="2 3">
    <name type="scientific">Brachionus plicatilis</name>
    <name type="common">Marine rotifer</name>
    <name type="synonym">Brachionus muelleri</name>
    <dbReference type="NCBI Taxonomy" id="10195"/>
    <lineage>
        <taxon>Eukaryota</taxon>
        <taxon>Metazoa</taxon>
        <taxon>Spiralia</taxon>
        <taxon>Gnathifera</taxon>
        <taxon>Rotifera</taxon>
        <taxon>Eurotatoria</taxon>
        <taxon>Monogononta</taxon>
        <taxon>Pseudotrocha</taxon>
        <taxon>Ploima</taxon>
        <taxon>Brachionidae</taxon>
        <taxon>Brachionus</taxon>
    </lineage>
</organism>
<dbReference type="EMBL" id="REGN01001922">
    <property type="protein sequence ID" value="RNA31579.1"/>
    <property type="molecule type" value="Genomic_DNA"/>
</dbReference>
<dbReference type="Proteomes" id="UP000276133">
    <property type="component" value="Unassembled WGS sequence"/>
</dbReference>
<feature type="region of interest" description="Disordered" evidence="1">
    <location>
        <begin position="45"/>
        <end position="77"/>
    </location>
</feature>
<evidence type="ECO:0000313" key="3">
    <source>
        <dbReference type="Proteomes" id="UP000276133"/>
    </source>
</evidence>